<evidence type="ECO:0000256" key="3">
    <source>
        <dbReference type="ARBA" id="ARBA00022679"/>
    </source>
</evidence>
<dbReference type="InterPro" id="IPR013520">
    <property type="entry name" value="Ribonucl_H"/>
</dbReference>
<comment type="caution">
    <text evidence="10">The sequence shown here is derived from an EMBL/GenBank/DDBJ whole genome shotgun (WGS) entry which is preliminary data.</text>
</comment>
<dbReference type="Pfam" id="PF07733">
    <property type="entry name" value="DNA_pol3_alpha"/>
    <property type="match status" value="1"/>
</dbReference>
<dbReference type="InterPro" id="IPR011708">
    <property type="entry name" value="DNA_pol3_alpha_NTPase_dom"/>
</dbReference>
<dbReference type="InterPro" id="IPR040982">
    <property type="entry name" value="DNA_pol3_finger"/>
</dbReference>
<dbReference type="PANTHER" id="PTHR32294:SF0">
    <property type="entry name" value="DNA POLYMERASE III SUBUNIT ALPHA"/>
    <property type="match status" value="1"/>
</dbReference>
<sequence>MYLIFDTETTGLPKRYNAPVSDSDNWPRCIQIAWQLHDAMGNLIEHQDYLVKPDGFNIPFDAEKIHGISTELATAEGISLEEVAEKFQDALSKTKFIVGQNVDFDVNIMGAEFFRLGIENPLPKLPVLDTCTETTAQLCQIPGGRGGKFKLPTLTELHEFLFNEPFAEAHNATADVEATTRCFLELVRRQIFTKEELDVQPDYFENFSEANPQTVELIGLEHINLKKASDSIRKQMQADSDTQEISSEEIKENIATLEDAPFVHLHNHSQFSILQSTSSTMDLVNAAVENNMPAVALTDSGNMMGAFHFVQAVANYNKSLADLPKNEEDENPPQPIKAIVGCEFFVCEDHLNKNHKDNGYQIVMLAKNKNGYHNLAKMASIAYTEGFYYVPRIDKNIVEKYKEDIIVLTGSLYGEVPGKILNIGENQAEEALLWWKEQFGEDLYVEIMRHNQEDERRVNDVLIEMARRNNVKIVACNNTYYIKKEDANAHDILLCVKDGEKQATPIGRGRGYRYGLPNQEYYFKSQDEMKALFKDLPEAILNIEEVVSKIQPFSLHRDVLLPNFGIPQEFLNPEDIDGGKRGENAYLRHLTYEGAKKRYPELLEVSYEALTDFEIPENASQRVKEIKQRLDFELEVIANTGYPGYFLIVQDFIAEARKMGVSVGPGRGSAAGSAVAYCLGITNICPIKYDLLFERFLNPDRVSMPDIDIDFDDEGRSKVMDYVINKYGSNQVAQIITYGTMAAKSSIRDTARVLDLPLNEADRISKLIPNMTKLNKIFGLSDAELRSRFRSDELPKVNELLNLSEGSDLEAQTINQAKILEGSVRNTGIHACGVIITPSDITDFVPVATAKDSDLYVTQFDNSVVESAGLLKMDFLGLKTLTLIKDTVKLVKHKHNVDLDPDNFPLDDEKTYELFQRGDTVGIFQYESAGMQKYMKELKPTVFADLIAMNALYRPGPMEYIPSFVRRKHGEEEIEYDLPAMEEYLKETYGITVYQEQVMLLSQKLAGFTKGEADVLRKAMGKKQKAVLDKMKPQFVAQAAEKGHDPEKLEKIWKDWEAFASYAFNKSHSTCYAWIAYQTAYLKAHYPAEYMAAVLSNNMSDIKQVTFFMDECKRMGLTVLGPDVNESFHKFTVNDQGAIRFGMGAVKGVGSSAVATIVENRKDGKYKSVFDLAKRIDLRSANKKAFENLALAGGFDSFDTHRAQYLHDDGDGVMFIEKVLRYAAKYQETQNSSQVSLFGDASEVQIPEPGVPPCEEWGTMKKLKQEKEVVGVYISGHPLDDFRIEMESFTNCKVSHFNHLEDYLNKELCFGGVVSDVQHRESKAGKGWAIFTVEDYEDSYDFKIFGEEYLKWRHFLVPNSFIYGRVFVKEGWTNRDTGKKGEPRLQYNSIQLLHDVMETHGKKLTITMPLNDLREGKIDSLKNLVKTHKGEKQLFFVVYENEEKIHLTMPSRKHKINISKELLDELDREQLHYKLN</sequence>
<evidence type="ECO:0000256" key="4">
    <source>
        <dbReference type="ARBA" id="ARBA00022695"/>
    </source>
</evidence>
<dbReference type="InterPro" id="IPR012337">
    <property type="entry name" value="RNaseH-like_sf"/>
</dbReference>
<dbReference type="SUPFAM" id="SSF53098">
    <property type="entry name" value="Ribonuclease H-like"/>
    <property type="match status" value="1"/>
</dbReference>
<keyword evidence="3" id="KW-0808">Transferase</keyword>
<name>A0ABR5DFR2_9FLAO</name>
<evidence type="ECO:0000256" key="1">
    <source>
        <dbReference type="ARBA" id="ARBA00012417"/>
    </source>
</evidence>
<dbReference type="Pfam" id="PF14579">
    <property type="entry name" value="HHH_6"/>
    <property type="match status" value="1"/>
</dbReference>
<dbReference type="SMART" id="SM00479">
    <property type="entry name" value="EXOIII"/>
    <property type="match status" value="1"/>
</dbReference>
<evidence type="ECO:0000259" key="9">
    <source>
        <dbReference type="SMART" id="SM00481"/>
    </source>
</evidence>
<evidence type="ECO:0000256" key="5">
    <source>
        <dbReference type="ARBA" id="ARBA00022705"/>
    </source>
</evidence>
<evidence type="ECO:0000256" key="7">
    <source>
        <dbReference type="ARBA" id="ARBA00049244"/>
    </source>
</evidence>
<feature type="domain" description="Exonuclease" evidence="8">
    <location>
        <begin position="1"/>
        <end position="192"/>
    </location>
</feature>
<feature type="domain" description="Polymerase/histidinol phosphatase N-terminal" evidence="9">
    <location>
        <begin position="263"/>
        <end position="348"/>
    </location>
</feature>
<protein>
    <recommendedName>
        <fullName evidence="2">DNA polymerase III subunit alpha</fullName>
        <ecNumber evidence="1">2.7.7.7</ecNumber>
    </recommendedName>
</protein>
<proteinExistence type="predicted"/>
<organism evidence="10 11">
    <name type="scientific">Aequorivita vladivostokensis</name>
    <dbReference type="NCBI Taxonomy" id="171194"/>
    <lineage>
        <taxon>Bacteria</taxon>
        <taxon>Pseudomonadati</taxon>
        <taxon>Bacteroidota</taxon>
        <taxon>Flavobacteriia</taxon>
        <taxon>Flavobacteriales</taxon>
        <taxon>Flavobacteriaceae</taxon>
        <taxon>Aequorivita</taxon>
    </lineage>
</organism>
<keyword evidence="11" id="KW-1185">Reference proteome</keyword>
<dbReference type="Gene3D" id="3.30.420.10">
    <property type="entry name" value="Ribonuclease H-like superfamily/Ribonuclease H"/>
    <property type="match status" value="1"/>
</dbReference>
<evidence type="ECO:0000313" key="10">
    <source>
        <dbReference type="EMBL" id="KJJ37633.1"/>
    </source>
</evidence>
<dbReference type="InterPro" id="IPR004013">
    <property type="entry name" value="PHP_dom"/>
</dbReference>
<dbReference type="EMBL" id="JSVU01000009">
    <property type="protein sequence ID" value="KJJ37633.1"/>
    <property type="molecule type" value="Genomic_DNA"/>
</dbReference>
<dbReference type="Pfam" id="PF02811">
    <property type="entry name" value="PHP"/>
    <property type="match status" value="1"/>
</dbReference>
<dbReference type="CDD" id="cd06127">
    <property type="entry name" value="DEDDh"/>
    <property type="match status" value="1"/>
</dbReference>
<keyword evidence="4" id="KW-0548">Nucleotidyltransferase</keyword>
<dbReference type="Gene3D" id="1.10.10.1600">
    <property type="entry name" value="Bacterial DNA polymerase III alpha subunit, thumb domain"/>
    <property type="match status" value="1"/>
</dbReference>
<gene>
    <name evidence="10" type="ORF">MB09_12775</name>
</gene>
<dbReference type="InterPro" id="IPR003141">
    <property type="entry name" value="Pol/His_phosphatase_N"/>
</dbReference>
<dbReference type="RefSeq" id="WP_045081306.1">
    <property type="nucleotide sequence ID" value="NZ_JSVU01000009.1"/>
</dbReference>
<keyword evidence="5" id="KW-0235">DNA replication</keyword>
<dbReference type="Proteomes" id="UP000033497">
    <property type="component" value="Unassembled WGS sequence"/>
</dbReference>
<dbReference type="Gene3D" id="1.10.150.870">
    <property type="match status" value="1"/>
</dbReference>
<dbReference type="InterPro" id="IPR036397">
    <property type="entry name" value="RNaseH_sf"/>
</dbReference>
<dbReference type="InterPro" id="IPR004805">
    <property type="entry name" value="DnaE2/DnaE/PolC"/>
</dbReference>
<dbReference type="CDD" id="cd04485">
    <property type="entry name" value="DnaE_OBF"/>
    <property type="match status" value="1"/>
</dbReference>
<evidence type="ECO:0000256" key="2">
    <source>
        <dbReference type="ARBA" id="ARBA00019114"/>
    </source>
</evidence>
<evidence type="ECO:0000256" key="6">
    <source>
        <dbReference type="ARBA" id="ARBA00022932"/>
    </source>
</evidence>
<dbReference type="Pfam" id="PF00929">
    <property type="entry name" value="RNase_T"/>
    <property type="match status" value="1"/>
</dbReference>
<evidence type="ECO:0000313" key="11">
    <source>
        <dbReference type="Proteomes" id="UP000033497"/>
    </source>
</evidence>
<dbReference type="Gene3D" id="3.20.20.140">
    <property type="entry name" value="Metal-dependent hydrolases"/>
    <property type="match status" value="1"/>
</dbReference>
<comment type="catalytic activity">
    <reaction evidence="7">
        <text>DNA(n) + a 2'-deoxyribonucleoside 5'-triphosphate = DNA(n+1) + diphosphate</text>
        <dbReference type="Rhea" id="RHEA:22508"/>
        <dbReference type="Rhea" id="RHEA-COMP:17339"/>
        <dbReference type="Rhea" id="RHEA-COMP:17340"/>
        <dbReference type="ChEBI" id="CHEBI:33019"/>
        <dbReference type="ChEBI" id="CHEBI:61560"/>
        <dbReference type="ChEBI" id="CHEBI:173112"/>
        <dbReference type="EC" id="2.7.7.7"/>
    </reaction>
</comment>
<keyword evidence="6" id="KW-0239">DNA-directed DNA polymerase</keyword>
<dbReference type="NCBIfam" id="NF004226">
    <property type="entry name" value="PRK05673.1"/>
    <property type="match status" value="1"/>
</dbReference>
<dbReference type="SMART" id="SM00481">
    <property type="entry name" value="POLIIIAc"/>
    <property type="match status" value="1"/>
</dbReference>
<dbReference type="EC" id="2.7.7.7" evidence="1"/>
<dbReference type="Pfam" id="PF17657">
    <property type="entry name" value="DNA_pol3_finger"/>
    <property type="match status" value="1"/>
</dbReference>
<reference evidence="10 11" key="1">
    <citation type="submission" date="2014-10" db="EMBL/GenBank/DDBJ databases">
        <title>Genome sequencing of Vitellibacter vladivostokensis KMM 3516.</title>
        <authorList>
            <person name="Thevarajoo S."/>
            <person name="Selvaratnam C."/>
            <person name="Goh K.M."/>
            <person name="Chong C.S."/>
        </authorList>
    </citation>
    <scope>NUCLEOTIDE SEQUENCE [LARGE SCALE GENOMIC DNA]</scope>
    <source>
        <strain evidence="10 11">KMM 3516</strain>
    </source>
</reference>
<dbReference type="PANTHER" id="PTHR32294">
    <property type="entry name" value="DNA POLYMERASE III SUBUNIT ALPHA"/>
    <property type="match status" value="1"/>
</dbReference>
<accession>A0ABR5DFR2</accession>
<dbReference type="NCBIfam" id="TIGR00594">
    <property type="entry name" value="polc"/>
    <property type="match status" value="1"/>
</dbReference>
<dbReference type="InterPro" id="IPR041931">
    <property type="entry name" value="DNA_pol3_alpha_thumb_dom"/>
</dbReference>
<dbReference type="InterPro" id="IPR029460">
    <property type="entry name" value="DNAPol_HHH"/>
</dbReference>
<evidence type="ECO:0000259" key="8">
    <source>
        <dbReference type="SMART" id="SM00479"/>
    </source>
</evidence>